<dbReference type="InterPro" id="IPR036397">
    <property type="entry name" value="RNaseH_sf"/>
</dbReference>
<dbReference type="GO" id="GO:0003676">
    <property type="term" value="F:nucleic acid binding"/>
    <property type="evidence" value="ECO:0007669"/>
    <property type="project" value="InterPro"/>
</dbReference>
<dbReference type="VEuPathDB" id="FungiDB:AMAG_02285"/>
<dbReference type="Gene3D" id="3.30.420.10">
    <property type="entry name" value="Ribonuclease H-like superfamily/Ribonuclease H"/>
    <property type="match status" value="1"/>
</dbReference>
<dbReference type="InterPro" id="IPR012337">
    <property type="entry name" value="RNaseH-like_sf"/>
</dbReference>
<sequence>MTSIPTSLTRLTVPALKHLCKSAGVVGLPTRKAEIAAKLTAHLHATAQRGTVPRIISIDVGFRNLAWAYLHGSELRAWQRVTLVPAADDAADEAATERVYDPRVFAVSVHELVAKIDAESNSTGGTAGATTRPVAAGAAATDGPAQYVIERQRMVGVGKASFSVFMVNMVEGMLWSSLTQPARLAAGTTWPVLTSLPPGAVSKWFEHGGNKKKRTATNLTKALLASRFIEEVDSPSALTANADGARSLKIPSALVRQFHLEKKKDDLADALLQALAVADWTANSVHLARLHGIMAADAAAAPSTWQQAMAELG</sequence>
<dbReference type="EMBL" id="GG745330">
    <property type="protein sequence ID" value="KNE56482.1"/>
    <property type="molecule type" value="Genomic_DNA"/>
</dbReference>
<accession>A0A0L0S1P8</accession>
<protein>
    <recommendedName>
        <fullName evidence="1">Mitochondrial resolvase Ydc2 catalytic domain-containing protein</fullName>
    </recommendedName>
</protein>
<keyword evidence="3" id="KW-1185">Reference proteome</keyword>
<dbReference type="SUPFAM" id="SSF53098">
    <property type="entry name" value="Ribonuclease H-like"/>
    <property type="match status" value="1"/>
</dbReference>
<dbReference type="InterPro" id="IPR039197">
    <property type="entry name" value="Mrs1/Cce1"/>
</dbReference>
<dbReference type="AlphaFoldDB" id="A0A0L0S1P8"/>
<proteinExistence type="predicted"/>
<evidence type="ECO:0000313" key="3">
    <source>
        <dbReference type="Proteomes" id="UP000054350"/>
    </source>
</evidence>
<dbReference type="OrthoDB" id="5574410at2759"/>
<name>A0A0L0S1P8_ALLM3</name>
<dbReference type="Proteomes" id="UP000054350">
    <property type="component" value="Unassembled WGS sequence"/>
</dbReference>
<dbReference type="PANTHER" id="PTHR28072">
    <property type="entry name" value="CRUCIFORM CUTTING ENDONUCLEASE 1, MITOCHONDRIAL-RELATED"/>
    <property type="match status" value="1"/>
</dbReference>
<dbReference type="Pfam" id="PF09159">
    <property type="entry name" value="Ydc2-catalyt"/>
    <property type="match status" value="1"/>
</dbReference>
<dbReference type="STRING" id="578462.A0A0L0S1P8"/>
<reference evidence="2 3" key="1">
    <citation type="submission" date="2009-11" db="EMBL/GenBank/DDBJ databases">
        <title>Annotation of Allomyces macrogynus ATCC 38327.</title>
        <authorList>
            <consortium name="The Broad Institute Genome Sequencing Platform"/>
            <person name="Russ C."/>
            <person name="Cuomo C."/>
            <person name="Burger G."/>
            <person name="Gray M.W."/>
            <person name="Holland P.W.H."/>
            <person name="King N."/>
            <person name="Lang F.B.F."/>
            <person name="Roger A.J."/>
            <person name="Ruiz-Trillo I."/>
            <person name="Young S.K."/>
            <person name="Zeng Q."/>
            <person name="Gargeya S."/>
            <person name="Fitzgerald M."/>
            <person name="Haas B."/>
            <person name="Abouelleil A."/>
            <person name="Alvarado L."/>
            <person name="Arachchi H.M."/>
            <person name="Berlin A."/>
            <person name="Chapman S.B."/>
            <person name="Gearin G."/>
            <person name="Goldberg J."/>
            <person name="Griggs A."/>
            <person name="Gujja S."/>
            <person name="Hansen M."/>
            <person name="Heiman D."/>
            <person name="Howarth C."/>
            <person name="Larimer J."/>
            <person name="Lui A."/>
            <person name="MacDonald P.J.P."/>
            <person name="McCowen C."/>
            <person name="Montmayeur A."/>
            <person name="Murphy C."/>
            <person name="Neiman D."/>
            <person name="Pearson M."/>
            <person name="Priest M."/>
            <person name="Roberts A."/>
            <person name="Saif S."/>
            <person name="Shea T."/>
            <person name="Sisk P."/>
            <person name="Stolte C."/>
            <person name="Sykes S."/>
            <person name="Wortman J."/>
            <person name="Nusbaum C."/>
            <person name="Birren B."/>
        </authorList>
    </citation>
    <scope>NUCLEOTIDE SEQUENCE [LARGE SCALE GENOMIC DNA]</scope>
    <source>
        <strain evidence="2 3">ATCC 38327</strain>
    </source>
</reference>
<evidence type="ECO:0000259" key="1">
    <source>
        <dbReference type="Pfam" id="PF09159"/>
    </source>
</evidence>
<feature type="domain" description="Mitochondrial resolvase Ydc2 catalytic" evidence="1">
    <location>
        <begin position="142"/>
        <end position="284"/>
    </location>
</feature>
<reference evidence="3" key="2">
    <citation type="submission" date="2009-11" db="EMBL/GenBank/DDBJ databases">
        <title>The Genome Sequence of Allomyces macrogynus strain ATCC 38327.</title>
        <authorList>
            <consortium name="The Broad Institute Genome Sequencing Platform"/>
            <person name="Russ C."/>
            <person name="Cuomo C."/>
            <person name="Shea T."/>
            <person name="Young S.K."/>
            <person name="Zeng Q."/>
            <person name="Koehrsen M."/>
            <person name="Haas B."/>
            <person name="Borodovsky M."/>
            <person name="Guigo R."/>
            <person name="Alvarado L."/>
            <person name="Berlin A."/>
            <person name="Borenstein D."/>
            <person name="Chen Z."/>
            <person name="Engels R."/>
            <person name="Freedman E."/>
            <person name="Gellesch M."/>
            <person name="Goldberg J."/>
            <person name="Griggs A."/>
            <person name="Gujja S."/>
            <person name="Heiman D."/>
            <person name="Hepburn T."/>
            <person name="Howarth C."/>
            <person name="Jen D."/>
            <person name="Larson L."/>
            <person name="Lewis B."/>
            <person name="Mehta T."/>
            <person name="Park D."/>
            <person name="Pearson M."/>
            <person name="Roberts A."/>
            <person name="Saif S."/>
            <person name="Shenoy N."/>
            <person name="Sisk P."/>
            <person name="Stolte C."/>
            <person name="Sykes S."/>
            <person name="Walk T."/>
            <person name="White J."/>
            <person name="Yandava C."/>
            <person name="Burger G."/>
            <person name="Gray M.W."/>
            <person name="Holland P.W.H."/>
            <person name="King N."/>
            <person name="Lang F.B.F."/>
            <person name="Roger A.J."/>
            <person name="Ruiz-Trillo I."/>
            <person name="Lander E."/>
            <person name="Nusbaum C."/>
        </authorList>
    </citation>
    <scope>NUCLEOTIDE SEQUENCE [LARGE SCALE GENOMIC DNA]</scope>
    <source>
        <strain evidence="3">ATCC 38327</strain>
    </source>
</reference>
<evidence type="ECO:0000313" key="2">
    <source>
        <dbReference type="EMBL" id="KNE56482.1"/>
    </source>
</evidence>
<dbReference type="InterPro" id="IPR015242">
    <property type="entry name" value="Ydc2_cat"/>
</dbReference>
<dbReference type="eggNOG" id="ENOG502SD7Y">
    <property type="taxonomic scope" value="Eukaryota"/>
</dbReference>
<organism evidence="2 3">
    <name type="scientific">Allomyces macrogynus (strain ATCC 38327)</name>
    <name type="common">Allomyces javanicus var. macrogynus</name>
    <dbReference type="NCBI Taxonomy" id="578462"/>
    <lineage>
        <taxon>Eukaryota</taxon>
        <taxon>Fungi</taxon>
        <taxon>Fungi incertae sedis</taxon>
        <taxon>Blastocladiomycota</taxon>
        <taxon>Blastocladiomycetes</taxon>
        <taxon>Blastocladiales</taxon>
        <taxon>Blastocladiaceae</taxon>
        <taxon>Allomyces</taxon>
    </lineage>
</organism>
<gene>
    <name evidence="2" type="ORF">AMAG_02285</name>
</gene>
<dbReference type="PANTHER" id="PTHR28072:SF1">
    <property type="entry name" value="CRUCIFORM CUTTING ENDONUCLEASE 1, MITOCHONDRIAL-RELATED"/>
    <property type="match status" value="1"/>
</dbReference>